<dbReference type="PROSITE" id="PS50005">
    <property type="entry name" value="TPR"/>
    <property type="match status" value="1"/>
</dbReference>
<keyword evidence="5" id="KW-0802">TPR repeat</keyword>
<dbReference type="GO" id="GO:0016020">
    <property type="term" value="C:membrane"/>
    <property type="evidence" value="ECO:0007669"/>
    <property type="project" value="UniProtKB-SubCell"/>
</dbReference>
<gene>
    <name evidence="8" type="ORF">HMPREF1068_01869</name>
</gene>
<dbReference type="Gene3D" id="1.25.40.10">
    <property type="entry name" value="Tetratricopeptide repeat domain"/>
    <property type="match status" value="1"/>
</dbReference>
<keyword evidence="3 6" id="KW-1133">Transmembrane helix</keyword>
<evidence type="ECO:0000256" key="3">
    <source>
        <dbReference type="ARBA" id="ARBA00022989"/>
    </source>
</evidence>
<evidence type="ECO:0000256" key="6">
    <source>
        <dbReference type="SAM" id="Phobius"/>
    </source>
</evidence>
<feature type="transmembrane region" description="Helical" evidence="6">
    <location>
        <begin position="210"/>
        <end position="230"/>
    </location>
</feature>
<protein>
    <recommendedName>
        <fullName evidence="7">O-antigen ligase-related domain-containing protein</fullName>
    </recommendedName>
</protein>
<evidence type="ECO:0000256" key="2">
    <source>
        <dbReference type="ARBA" id="ARBA00022692"/>
    </source>
</evidence>
<keyword evidence="9" id="KW-1185">Reference proteome</keyword>
<comment type="caution">
    <text evidence="8">The sequence shown here is derived from an EMBL/GenBank/DDBJ whole genome shotgun (WGS) entry which is preliminary data.</text>
</comment>
<dbReference type="InterPro" id="IPR051533">
    <property type="entry name" value="WaaL-like"/>
</dbReference>
<dbReference type="eggNOG" id="COG0457">
    <property type="taxonomic scope" value="Bacteria"/>
</dbReference>
<dbReference type="PANTHER" id="PTHR37422:SF13">
    <property type="entry name" value="LIPOPOLYSACCHARIDE BIOSYNTHESIS PROTEIN PA4999-RELATED"/>
    <property type="match status" value="1"/>
</dbReference>
<dbReference type="EMBL" id="AGXS01000015">
    <property type="protein sequence ID" value="EIY52322.1"/>
    <property type="molecule type" value="Genomic_DNA"/>
</dbReference>
<name>I8XQJ4_9BACE</name>
<keyword evidence="2 6" id="KW-0812">Transmembrane</keyword>
<dbReference type="HOGENOM" id="CLU_030792_0_0_10"/>
<feature type="domain" description="O-antigen ligase-related" evidence="7">
    <location>
        <begin position="191"/>
        <end position="344"/>
    </location>
</feature>
<dbReference type="eggNOG" id="COG3307">
    <property type="taxonomic scope" value="Bacteria"/>
</dbReference>
<sequence length="595" mass="67737">MALKKIILSLIVTVAFCIVACSTFIRFEMDDNYFQLLPMSIGVVVVAIVAVFSCFLRKGNQGFRFIFSDFLFVIIVAYYAARYDYELQLANWKIIYAALLLLLWFAARIILSNLSISRSILLGGFVGIGCVLAIWGLLQLYGFEKSNHNLFPITGPFYNPGPYSGYIAMLFPIGFNQLLSSQGKIRYLWLFAFSIMIIILPAGMSRSAWLALLISCMCCLFIHKNWICKIKSYVCLHWEKTILLSILSVGLLVVFFLFLFQMKEDSANGRLFIWKNTYKAIQNQPLLGYGPGSFSMIYGREQIAYFASGNNSSIEAHVAGSPEYAFNECLQACLEGGILLLLLMVVLFIICLRKGFFNKEYGSCAALLALFVFSLSSYPFQLLPFGIAGVLLLAICVSDSNSMYINTQKIGISFLSVFILFSSIISFSYLWHVKTVAEKWNQFNVLRVHKAFSEASIGYDELYAEMKYNVNFLFSYAQILSAQKKYNEACDVLERAKLVSCNVSLWNVQGKTYQLNAKYREAERCFKESANLLPNRLYPFYLLAKLYIEPDFFDKDKAIQMAEIVLKKKPKVHSRAVDEMRTEMEVLLSNILQNY</sequence>
<dbReference type="STRING" id="997884.HMPREF1068_01869"/>
<feature type="transmembrane region" description="Helical" evidence="6">
    <location>
        <begin position="410"/>
        <end position="431"/>
    </location>
</feature>
<dbReference type="Proteomes" id="UP000003089">
    <property type="component" value="Unassembled WGS sequence"/>
</dbReference>
<feature type="transmembrane region" description="Helical" evidence="6">
    <location>
        <begin position="382"/>
        <end position="398"/>
    </location>
</feature>
<organism evidence="8 9">
    <name type="scientific">Bacteroides nordii CL02T12C05</name>
    <dbReference type="NCBI Taxonomy" id="997884"/>
    <lineage>
        <taxon>Bacteria</taxon>
        <taxon>Pseudomonadati</taxon>
        <taxon>Bacteroidota</taxon>
        <taxon>Bacteroidia</taxon>
        <taxon>Bacteroidales</taxon>
        <taxon>Bacteroidaceae</taxon>
        <taxon>Bacteroides</taxon>
    </lineage>
</organism>
<dbReference type="PATRIC" id="fig|997884.3.peg.1902"/>
<evidence type="ECO:0000313" key="8">
    <source>
        <dbReference type="EMBL" id="EIY52322.1"/>
    </source>
</evidence>
<feature type="repeat" description="TPR" evidence="5">
    <location>
        <begin position="503"/>
        <end position="536"/>
    </location>
</feature>
<dbReference type="PANTHER" id="PTHR37422">
    <property type="entry name" value="TEICHURONIC ACID BIOSYNTHESIS PROTEIN TUAE"/>
    <property type="match status" value="1"/>
</dbReference>
<dbReference type="RefSeq" id="WP_007484916.1">
    <property type="nucleotide sequence ID" value="NZ_JH724314.1"/>
</dbReference>
<evidence type="ECO:0000256" key="5">
    <source>
        <dbReference type="PROSITE-ProRule" id="PRU00339"/>
    </source>
</evidence>
<dbReference type="InterPro" id="IPR019734">
    <property type="entry name" value="TPR_rpt"/>
</dbReference>
<feature type="transmembrane region" description="Helical" evidence="6">
    <location>
        <begin position="93"/>
        <end position="111"/>
    </location>
</feature>
<feature type="transmembrane region" description="Helical" evidence="6">
    <location>
        <begin position="33"/>
        <end position="56"/>
    </location>
</feature>
<feature type="transmembrane region" description="Helical" evidence="6">
    <location>
        <begin position="187"/>
        <end position="204"/>
    </location>
</feature>
<feature type="transmembrane region" description="Helical" evidence="6">
    <location>
        <begin position="120"/>
        <end position="143"/>
    </location>
</feature>
<evidence type="ECO:0000259" key="7">
    <source>
        <dbReference type="Pfam" id="PF04932"/>
    </source>
</evidence>
<evidence type="ECO:0000256" key="1">
    <source>
        <dbReference type="ARBA" id="ARBA00004141"/>
    </source>
</evidence>
<feature type="transmembrane region" description="Helical" evidence="6">
    <location>
        <begin position="242"/>
        <end position="262"/>
    </location>
</feature>
<keyword evidence="4 6" id="KW-0472">Membrane</keyword>
<evidence type="ECO:0000256" key="4">
    <source>
        <dbReference type="ARBA" id="ARBA00023136"/>
    </source>
</evidence>
<dbReference type="SUPFAM" id="SSF48452">
    <property type="entry name" value="TPR-like"/>
    <property type="match status" value="1"/>
</dbReference>
<dbReference type="AlphaFoldDB" id="I8XQJ4"/>
<proteinExistence type="predicted"/>
<feature type="transmembrane region" description="Helical" evidence="6">
    <location>
        <begin position="7"/>
        <end position="27"/>
    </location>
</feature>
<dbReference type="InterPro" id="IPR011990">
    <property type="entry name" value="TPR-like_helical_dom_sf"/>
</dbReference>
<reference evidence="8 9" key="1">
    <citation type="submission" date="2012-02" db="EMBL/GenBank/DDBJ databases">
        <title>The Genome Sequence of Bacteroides nordii CL02T12C05.</title>
        <authorList>
            <consortium name="The Broad Institute Genome Sequencing Platform"/>
            <person name="Earl A."/>
            <person name="Ward D."/>
            <person name="Feldgarden M."/>
            <person name="Gevers D."/>
            <person name="Zitomersky N.L."/>
            <person name="Coyne M.J."/>
            <person name="Comstock L.E."/>
            <person name="Young S.K."/>
            <person name="Zeng Q."/>
            <person name="Gargeya S."/>
            <person name="Fitzgerald M."/>
            <person name="Haas B."/>
            <person name="Abouelleil A."/>
            <person name="Alvarado L."/>
            <person name="Arachchi H.M."/>
            <person name="Berlin A."/>
            <person name="Chapman S.B."/>
            <person name="Gearin G."/>
            <person name="Goldberg J."/>
            <person name="Griggs A."/>
            <person name="Gujja S."/>
            <person name="Hansen M."/>
            <person name="Heiman D."/>
            <person name="Howarth C."/>
            <person name="Larimer J."/>
            <person name="Lui A."/>
            <person name="MacDonald P.J.P."/>
            <person name="McCowen C."/>
            <person name="Montmayeur A."/>
            <person name="Murphy C."/>
            <person name="Neiman D."/>
            <person name="Pearson M."/>
            <person name="Priest M."/>
            <person name="Roberts A."/>
            <person name="Saif S."/>
            <person name="Shea T."/>
            <person name="Sisk P."/>
            <person name="Stolte C."/>
            <person name="Sykes S."/>
            <person name="Wortman J."/>
            <person name="Nusbaum C."/>
            <person name="Birren B."/>
        </authorList>
    </citation>
    <scope>NUCLEOTIDE SEQUENCE [LARGE SCALE GENOMIC DNA]</scope>
    <source>
        <strain evidence="8 9">CL02T12C05</strain>
    </source>
</reference>
<dbReference type="Pfam" id="PF04932">
    <property type="entry name" value="Wzy_C"/>
    <property type="match status" value="1"/>
</dbReference>
<feature type="transmembrane region" description="Helical" evidence="6">
    <location>
        <begin position="63"/>
        <end position="81"/>
    </location>
</feature>
<evidence type="ECO:0000313" key="9">
    <source>
        <dbReference type="Proteomes" id="UP000003089"/>
    </source>
</evidence>
<feature type="transmembrane region" description="Helical" evidence="6">
    <location>
        <begin position="336"/>
        <end position="353"/>
    </location>
</feature>
<comment type="subcellular location">
    <subcellularLocation>
        <location evidence="1">Membrane</location>
        <topology evidence="1">Multi-pass membrane protein</topology>
    </subcellularLocation>
</comment>
<accession>I8XQJ4</accession>
<feature type="transmembrane region" description="Helical" evidence="6">
    <location>
        <begin position="163"/>
        <end position="180"/>
    </location>
</feature>
<dbReference type="InterPro" id="IPR007016">
    <property type="entry name" value="O-antigen_ligase-rel_domated"/>
</dbReference>